<keyword evidence="3" id="KW-1185">Reference proteome</keyword>
<proteinExistence type="predicted"/>
<evidence type="ECO:0000313" key="3">
    <source>
        <dbReference type="Proteomes" id="UP000606921"/>
    </source>
</evidence>
<name>A0ABM8PVS1_9HYPH</name>
<evidence type="ECO:0008006" key="4">
    <source>
        <dbReference type="Google" id="ProtNLM"/>
    </source>
</evidence>
<accession>A0ABM8PVS1</accession>
<dbReference type="Proteomes" id="UP000606921">
    <property type="component" value="Unassembled WGS sequence"/>
</dbReference>
<evidence type="ECO:0000256" key="1">
    <source>
        <dbReference type="SAM" id="MobiDB-lite"/>
    </source>
</evidence>
<reference evidence="2 3" key="1">
    <citation type="submission" date="2020-11" db="EMBL/GenBank/DDBJ databases">
        <authorList>
            <person name="Lassalle F."/>
        </authorList>
    </citation>
    <scope>NUCLEOTIDE SEQUENCE [LARGE SCALE GENOMIC DNA]</scope>
    <source>
        <strain evidence="2 3">JC140</strain>
    </source>
</reference>
<comment type="caution">
    <text evidence="2">The sequence shown here is derived from an EMBL/GenBank/DDBJ whole genome shotgun (WGS) entry which is preliminary data.</text>
</comment>
<sequence>MEQAGERADSGRGPGSPAAAIGALVAEGPIKTEVRRSAKAQVKHVCSFPGIPARVDWMAARWQVSWLADICLHLPSRTRGTVARRIPAPEMNDNPLTVAGAASVLDVEMTNLTVFPINPLRVTFGEPSRSGRRKGGSRSSRCPTQITILLTTTPFVMLLHFLSSYRPGLCLVRKAPPSSSFLSPDLVCRSVTEHSTAPTVRKTLLTRRTSRGWIPEQVRDDDPNTTPERTHHVRQQAGRRSANEKAARQCGGRLG</sequence>
<protein>
    <recommendedName>
        <fullName evidence="4">Transposase</fullName>
    </recommendedName>
</protein>
<organism evidence="2 3">
    <name type="scientific">Pseudorhizobium endolithicum</name>
    <dbReference type="NCBI Taxonomy" id="1191678"/>
    <lineage>
        <taxon>Bacteria</taxon>
        <taxon>Pseudomonadati</taxon>
        <taxon>Pseudomonadota</taxon>
        <taxon>Alphaproteobacteria</taxon>
        <taxon>Hyphomicrobiales</taxon>
        <taxon>Rhizobiaceae</taxon>
        <taxon>Rhizobium/Agrobacterium group</taxon>
        <taxon>Pseudorhizobium</taxon>
    </lineage>
</organism>
<gene>
    <name evidence="2" type="ORF">REJC140_01697</name>
</gene>
<feature type="region of interest" description="Disordered" evidence="1">
    <location>
        <begin position="211"/>
        <end position="255"/>
    </location>
</feature>
<evidence type="ECO:0000313" key="2">
    <source>
        <dbReference type="EMBL" id="CAD7051210.1"/>
    </source>
</evidence>
<dbReference type="EMBL" id="CABFWF030000015">
    <property type="protein sequence ID" value="CAD7051210.1"/>
    <property type="molecule type" value="Genomic_DNA"/>
</dbReference>